<keyword evidence="1" id="KW-0812">Transmembrane</keyword>
<feature type="transmembrane region" description="Helical" evidence="1">
    <location>
        <begin position="464"/>
        <end position="487"/>
    </location>
</feature>
<dbReference type="SUPFAM" id="SSF82866">
    <property type="entry name" value="Multidrug efflux transporter AcrB transmembrane domain"/>
    <property type="match status" value="2"/>
</dbReference>
<gene>
    <name evidence="2" type="ORF">DCMF_19205</name>
</gene>
<dbReference type="Gene3D" id="3.30.70.1440">
    <property type="entry name" value="Multidrug efflux transporter AcrB pore domain"/>
    <property type="match status" value="1"/>
</dbReference>
<dbReference type="InterPro" id="IPR027463">
    <property type="entry name" value="AcrB_DN_DC_subdom"/>
</dbReference>
<dbReference type="SUPFAM" id="SSF82693">
    <property type="entry name" value="Multidrug efflux transporter AcrB pore domain, PN1, PN2, PC1 and PC2 subdomains"/>
    <property type="match status" value="3"/>
</dbReference>
<dbReference type="Gene3D" id="1.20.1640.10">
    <property type="entry name" value="Multidrug efflux transporter AcrB transmembrane domain"/>
    <property type="match status" value="2"/>
</dbReference>
<dbReference type="Gene3D" id="3.30.70.1320">
    <property type="entry name" value="Multidrug efflux transporter AcrB pore domain like"/>
    <property type="match status" value="1"/>
</dbReference>
<feature type="transmembrane region" description="Helical" evidence="1">
    <location>
        <begin position="840"/>
        <end position="859"/>
    </location>
</feature>
<feature type="transmembrane region" description="Helical" evidence="1">
    <location>
        <begin position="384"/>
        <end position="411"/>
    </location>
</feature>
<dbReference type="PRINTS" id="PR00702">
    <property type="entry name" value="ACRIFLAVINRP"/>
</dbReference>
<dbReference type="KEGG" id="fwa:DCMF_19205"/>
<dbReference type="PANTHER" id="PTHR32063:SF0">
    <property type="entry name" value="SWARMING MOTILITY PROTEIN SWRC"/>
    <property type="match status" value="1"/>
</dbReference>
<dbReference type="Gene3D" id="3.30.2090.10">
    <property type="entry name" value="Multidrug efflux transporter AcrB TolC docking domain, DN and DC subdomains"/>
    <property type="match status" value="2"/>
</dbReference>
<evidence type="ECO:0000313" key="2">
    <source>
        <dbReference type="EMBL" id="ATW26595.1"/>
    </source>
</evidence>
<feature type="transmembrane region" description="Helical" evidence="1">
    <location>
        <begin position="332"/>
        <end position="351"/>
    </location>
</feature>
<dbReference type="RefSeq" id="WP_148135916.1">
    <property type="nucleotide sequence ID" value="NZ_CP017634.1"/>
</dbReference>
<dbReference type="GO" id="GO:0005886">
    <property type="term" value="C:plasma membrane"/>
    <property type="evidence" value="ECO:0007669"/>
    <property type="project" value="TreeGrafter"/>
</dbReference>
<reference evidence="2 3" key="1">
    <citation type="submission" date="2016-10" db="EMBL/GenBank/DDBJ databases">
        <title>Complete Genome Sequence of Peptococcaceae strain DCMF.</title>
        <authorList>
            <person name="Edwards R.J."/>
            <person name="Holland S.I."/>
            <person name="Deshpande N.P."/>
            <person name="Wong Y.K."/>
            <person name="Ertan H."/>
            <person name="Manefield M."/>
            <person name="Russell T.L."/>
            <person name="Lee M.J."/>
        </authorList>
    </citation>
    <scope>NUCLEOTIDE SEQUENCE [LARGE SCALE GENOMIC DNA]</scope>
    <source>
        <strain evidence="2 3">DCMF</strain>
    </source>
</reference>
<dbReference type="GO" id="GO:0042910">
    <property type="term" value="F:xenobiotic transmembrane transporter activity"/>
    <property type="evidence" value="ECO:0007669"/>
    <property type="project" value="TreeGrafter"/>
</dbReference>
<feature type="transmembrane region" description="Helical" evidence="1">
    <location>
        <begin position="432"/>
        <end position="452"/>
    </location>
</feature>
<dbReference type="Gene3D" id="3.30.70.1430">
    <property type="entry name" value="Multidrug efflux transporter AcrB pore domain"/>
    <property type="match status" value="2"/>
</dbReference>
<keyword evidence="1" id="KW-1133">Transmembrane helix</keyword>
<name>A0A3G1KWL3_FORW1</name>
<accession>A0A3G1KWL3</accession>
<dbReference type="EMBL" id="CP017634">
    <property type="protein sequence ID" value="ATW26595.1"/>
    <property type="molecule type" value="Genomic_DNA"/>
</dbReference>
<dbReference type="InterPro" id="IPR001036">
    <property type="entry name" value="Acrflvin-R"/>
</dbReference>
<proteinExistence type="predicted"/>
<feature type="transmembrane region" description="Helical" evidence="1">
    <location>
        <begin position="941"/>
        <end position="960"/>
    </location>
</feature>
<dbReference type="SUPFAM" id="SSF82714">
    <property type="entry name" value="Multidrug efflux transporter AcrB TolC docking domain, DN and DC subdomains"/>
    <property type="match status" value="2"/>
</dbReference>
<protein>
    <submittedName>
        <fullName evidence="2">Transporter</fullName>
    </submittedName>
</protein>
<sequence length="1020" mass="112487">MEKFIGFFLNRKLIVYLLTVLIIIAGVSSLFSFKREMVPETNFPWIEINISGGSLPPEEMEEKVTKPIEKELRSIATIEEYNSSSWTGGVSISVQAQEGKGEEATQEVQTAVNRLRNSFPSVIKNVNVVQANYGDDFLMELALCGNDLPVLFNLANTVMKDRIEAVENVKRVDISADNVGNKICLTLHPEEIALYQLTPADVIAQLQAANVKQAIGTLKNEGFDTVIEIDNSFKTIQQIGDVAIQTKTGQVALRQLADIQDLRGKSADAVYLKNGVPYIFLNISKAADCDMIKTAAAVYQVIDQLNRESQGQYTLDVIMDGSTFIKTSVSNLSHNVLIGAVLAILILFVFLRNWRVTMVISTTIPLSVFMTFIGMNFAGYNLDLVTLLSLSLSVGLMVDAAIVVLESIYFFREKGESLRKSIILGTREVVTPVLTSQLTIVTVFLPLMIVGLGGVEYKPIMETIAFTVTVAIVSSTIAALIFVPVYANSFLMKDRHVQATESSLDARITSFFSRLLALALRHRIKVVLLTVGLFVMAIMLAPLVKTSTDLEVDESYIQARLILPKGSNLGETDQAANEARMKLKDIPEIKDIYTDAQKGNATIHIITKDKKEKKRSREEILENINANLAALHDVERFEVGFGGGANNTPVELEIVGKDMEVIRQLDDQVQQMLKTVPNVRNPRSDFEEGVDKITLVPQTAEMERLGVSDHSLMQQLAAMIGEQNITTMTLNDVDIDVVAQLPEQWMQHPEQLRRVLVKADSGAMVPLADLVQWKFSKTPNQINHKDGERIISVKAELAGGDMGAAGRAIEEKMAALSLPEGYTVKLAGALEQQKQNMADVVRTFLGTIALIYIIMVAQFGRLSHPLIIMLSLPMAIVGVVVGLVITQRVVNPIGMVGFIMLIGIVVSNAILLIDRINLLRSRGYDLHTAIMEGARNRVRPILMTKLTAILALTPLALAFSEGSDLEAPMATIVIFGLIFHTLITLVLLPVLYSLFESLHIWWAKKRNKGKPPEEPAQIQV</sequence>
<dbReference type="OrthoDB" id="9757876at2"/>
<feature type="transmembrane region" description="Helical" evidence="1">
    <location>
        <begin position="524"/>
        <end position="544"/>
    </location>
</feature>
<dbReference type="Proteomes" id="UP000323521">
    <property type="component" value="Chromosome"/>
</dbReference>
<feature type="transmembrane region" description="Helical" evidence="1">
    <location>
        <begin position="972"/>
        <end position="995"/>
    </location>
</feature>
<evidence type="ECO:0000313" key="3">
    <source>
        <dbReference type="Proteomes" id="UP000323521"/>
    </source>
</evidence>
<dbReference type="AlphaFoldDB" id="A0A3G1KWL3"/>
<feature type="transmembrane region" description="Helical" evidence="1">
    <location>
        <begin position="13"/>
        <end position="33"/>
    </location>
</feature>
<evidence type="ECO:0000256" key="1">
    <source>
        <dbReference type="SAM" id="Phobius"/>
    </source>
</evidence>
<organism evidence="2 3">
    <name type="scientific">Formimonas warabiya</name>
    <dbReference type="NCBI Taxonomy" id="1761012"/>
    <lineage>
        <taxon>Bacteria</taxon>
        <taxon>Bacillati</taxon>
        <taxon>Bacillota</taxon>
        <taxon>Clostridia</taxon>
        <taxon>Eubacteriales</taxon>
        <taxon>Peptococcaceae</taxon>
        <taxon>Candidatus Formimonas</taxon>
    </lineage>
</organism>
<feature type="transmembrane region" description="Helical" evidence="1">
    <location>
        <begin position="866"/>
        <end position="886"/>
    </location>
</feature>
<keyword evidence="1" id="KW-0472">Membrane</keyword>
<dbReference type="Pfam" id="PF00873">
    <property type="entry name" value="ACR_tran"/>
    <property type="match status" value="1"/>
</dbReference>
<feature type="transmembrane region" description="Helical" evidence="1">
    <location>
        <begin position="358"/>
        <end position="378"/>
    </location>
</feature>
<keyword evidence="3" id="KW-1185">Reference proteome</keyword>
<dbReference type="PANTHER" id="PTHR32063">
    <property type="match status" value="1"/>
</dbReference>
<feature type="transmembrane region" description="Helical" evidence="1">
    <location>
        <begin position="892"/>
        <end position="913"/>
    </location>
</feature>